<dbReference type="Proteomes" id="UP000315017">
    <property type="component" value="Chromosome"/>
</dbReference>
<dbReference type="InterPro" id="IPR040086">
    <property type="entry name" value="MJ0683-like"/>
</dbReference>
<evidence type="ECO:0000256" key="1">
    <source>
        <dbReference type="ARBA" id="ARBA00022723"/>
    </source>
</evidence>
<dbReference type="OrthoDB" id="9785699at2"/>
<dbReference type="EMBL" id="CP036274">
    <property type="protein sequence ID" value="QDU25193.1"/>
    <property type="molecule type" value="Genomic_DNA"/>
</dbReference>
<feature type="region of interest" description="Disordered" evidence="4">
    <location>
        <begin position="343"/>
        <end position="362"/>
    </location>
</feature>
<dbReference type="SFLD" id="SFLDG01084">
    <property type="entry name" value="Uncharacterised_Radical_SAM_Su"/>
    <property type="match status" value="1"/>
</dbReference>
<keyword evidence="3" id="KW-0411">Iron-sulfur</keyword>
<dbReference type="GO" id="GO:0003824">
    <property type="term" value="F:catalytic activity"/>
    <property type="evidence" value="ECO:0007669"/>
    <property type="project" value="InterPro"/>
</dbReference>
<evidence type="ECO:0000256" key="2">
    <source>
        <dbReference type="ARBA" id="ARBA00023004"/>
    </source>
</evidence>
<sequence>MPDETPHRYVARAATVNPPNRFEHSRQEADHEHGFAEDEQLPGERRKVETEFLPDRAETLIRENDSPDVSFRFSLNAYRGCEHGCVYCYARPGHETLGMNAGLDFETRVLVKFDAARILRRELNKKKWQPEPIMISGVTDCYQPAERRFRLTRGILEVLLEAEHPLTMITKNSLILRDLDLLRPLAERKLVGVGISITTLDADLARTMEPRTATPAAKLRAIRELTSAGVSVRVMVAPIIPGLNDHEVPAILAAAKAAGAHNAGYVMLRLPWAVAPIFSAWLLEHRPLQADKVESLLREVRGGKLYDAEFGQRMTGTGPYADSVRTTFQAFCRKLGLDQPSPALDCSRFRPPRLPGGQGQLF</sequence>
<dbReference type="SFLD" id="SFLDS00029">
    <property type="entry name" value="Radical_SAM"/>
    <property type="match status" value="1"/>
</dbReference>
<dbReference type="InterPro" id="IPR007197">
    <property type="entry name" value="rSAM"/>
</dbReference>
<dbReference type="Gene3D" id="3.80.30.30">
    <property type="match status" value="1"/>
</dbReference>
<organism evidence="6 7">
    <name type="scientific">Anatilimnocola aggregata</name>
    <dbReference type="NCBI Taxonomy" id="2528021"/>
    <lineage>
        <taxon>Bacteria</taxon>
        <taxon>Pseudomonadati</taxon>
        <taxon>Planctomycetota</taxon>
        <taxon>Planctomycetia</taxon>
        <taxon>Pirellulales</taxon>
        <taxon>Pirellulaceae</taxon>
        <taxon>Anatilimnocola</taxon>
    </lineage>
</organism>
<accession>A0A517Y4L8</accession>
<dbReference type="SUPFAM" id="SSF102114">
    <property type="entry name" value="Radical SAM enzymes"/>
    <property type="match status" value="1"/>
</dbReference>
<dbReference type="GO" id="GO:0046872">
    <property type="term" value="F:metal ion binding"/>
    <property type="evidence" value="ECO:0007669"/>
    <property type="project" value="UniProtKB-KW"/>
</dbReference>
<dbReference type="NCBIfam" id="NF033668">
    <property type="entry name" value="rSAM_PA0069"/>
    <property type="match status" value="1"/>
</dbReference>
<feature type="region of interest" description="Disordered" evidence="4">
    <location>
        <begin position="1"/>
        <end position="41"/>
    </location>
</feature>
<dbReference type="InterPro" id="IPR058240">
    <property type="entry name" value="rSAM_sf"/>
</dbReference>
<dbReference type="SMART" id="SM00729">
    <property type="entry name" value="Elp3"/>
    <property type="match status" value="1"/>
</dbReference>
<reference evidence="6 7" key="1">
    <citation type="submission" date="2019-02" db="EMBL/GenBank/DDBJ databases">
        <title>Deep-cultivation of Planctomycetes and their phenomic and genomic characterization uncovers novel biology.</title>
        <authorList>
            <person name="Wiegand S."/>
            <person name="Jogler M."/>
            <person name="Boedeker C."/>
            <person name="Pinto D."/>
            <person name="Vollmers J."/>
            <person name="Rivas-Marin E."/>
            <person name="Kohn T."/>
            <person name="Peeters S.H."/>
            <person name="Heuer A."/>
            <person name="Rast P."/>
            <person name="Oberbeckmann S."/>
            <person name="Bunk B."/>
            <person name="Jeske O."/>
            <person name="Meyerdierks A."/>
            <person name="Storesund J.E."/>
            <person name="Kallscheuer N."/>
            <person name="Luecker S."/>
            <person name="Lage O.M."/>
            <person name="Pohl T."/>
            <person name="Merkel B.J."/>
            <person name="Hornburger P."/>
            <person name="Mueller R.-W."/>
            <person name="Bruemmer F."/>
            <person name="Labrenz M."/>
            <person name="Spormann A.M."/>
            <person name="Op den Camp H."/>
            <person name="Overmann J."/>
            <person name="Amann R."/>
            <person name="Jetten M.S.M."/>
            <person name="Mascher T."/>
            <person name="Medema M.H."/>
            <person name="Devos D.P."/>
            <person name="Kaster A.-K."/>
            <person name="Ovreas L."/>
            <person name="Rohde M."/>
            <person name="Galperin M.Y."/>
            <person name="Jogler C."/>
        </authorList>
    </citation>
    <scope>NUCLEOTIDE SEQUENCE [LARGE SCALE GENOMIC DNA]</scope>
    <source>
        <strain evidence="6 7">ETA_A8</strain>
    </source>
</reference>
<name>A0A517Y4L8_9BACT</name>
<gene>
    <name evidence="6" type="ORF">ETAA8_02560</name>
</gene>
<dbReference type="AlphaFoldDB" id="A0A517Y4L8"/>
<evidence type="ECO:0000313" key="7">
    <source>
        <dbReference type="Proteomes" id="UP000315017"/>
    </source>
</evidence>
<evidence type="ECO:0000256" key="4">
    <source>
        <dbReference type="SAM" id="MobiDB-lite"/>
    </source>
</evidence>
<keyword evidence="2" id="KW-0408">Iron</keyword>
<dbReference type="InterPro" id="IPR006638">
    <property type="entry name" value="Elp3/MiaA/NifB-like_rSAM"/>
</dbReference>
<dbReference type="KEGG" id="aagg:ETAA8_02560"/>
<evidence type="ECO:0000259" key="5">
    <source>
        <dbReference type="SMART" id="SM00729"/>
    </source>
</evidence>
<feature type="compositionally biased region" description="Basic and acidic residues" evidence="4">
    <location>
        <begin position="21"/>
        <end position="41"/>
    </location>
</feature>
<evidence type="ECO:0000256" key="3">
    <source>
        <dbReference type="ARBA" id="ARBA00023014"/>
    </source>
</evidence>
<keyword evidence="1" id="KW-0479">Metal-binding</keyword>
<dbReference type="PANTHER" id="PTHR43432:SF3">
    <property type="entry name" value="SLR0285 PROTEIN"/>
    <property type="match status" value="1"/>
</dbReference>
<dbReference type="RefSeq" id="WP_145083726.1">
    <property type="nucleotide sequence ID" value="NZ_CP036274.1"/>
</dbReference>
<dbReference type="GO" id="GO:0051536">
    <property type="term" value="F:iron-sulfur cluster binding"/>
    <property type="evidence" value="ECO:0007669"/>
    <property type="project" value="UniProtKB-KW"/>
</dbReference>
<protein>
    <submittedName>
        <fullName evidence="6">Radical SAM superfamily protein</fullName>
    </submittedName>
</protein>
<evidence type="ECO:0000313" key="6">
    <source>
        <dbReference type="EMBL" id="QDU25193.1"/>
    </source>
</evidence>
<proteinExistence type="predicted"/>
<dbReference type="Pfam" id="PF04055">
    <property type="entry name" value="Radical_SAM"/>
    <property type="match status" value="1"/>
</dbReference>
<feature type="domain" description="Elp3/MiaA/NifB-like radical SAM core" evidence="5">
    <location>
        <begin position="71"/>
        <end position="299"/>
    </location>
</feature>
<dbReference type="PANTHER" id="PTHR43432">
    <property type="entry name" value="SLR0285 PROTEIN"/>
    <property type="match status" value="1"/>
</dbReference>
<keyword evidence="7" id="KW-1185">Reference proteome</keyword>